<evidence type="ECO:0000256" key="9">
    <source>
        <dbReference type="SAM" id="Phobius"/>
    </source>
</evidence>
<keyword evidence="3" id="KW-1003">Cell membrane</keyword>
<dbReference type="PANTHER" id="PTHR35011">
    <property type="entry name" value="2,3-DIKETO-L-GULONATE TRAP TRANSPORTER SMALL PERMEASE PROTEIN YIAM"/>
    <property type="match status" value="1"/>
</dbReference>
<dbReference type="EMBL" id="APJX01000006">
    <property type="protein sequence ID" value="EMS78862.1"/>
    <property type="molecule type" value="Genomic_DNA"/>
</dbReference>
<keyword evidence="2" id="KW-0813">Transport</keyword>
<dbReference type="GO" id="GO:0015740">
    <property type="term" value="P:C4-dicarboxylate transport"/>
    <property type="evidence" value="ECO:0007669"/>
    <property type="project" value="TreeGrafter"/>
</dbReference>
<evidence type="ECO:0000256" key="5">
    <source>
        <dbReference type="ARBA" id="ARBA00022692"/>
    </source>
</evidence>
<dbReference type="AlphaFoldDB" id="S0G3P6"/>
<accession>S0G3P6</accession>
<evidence type="ECO:0000256" key="8">
    <source>
        <dbReference type="ARBA" id="ARBA00038436"/>
    </source>
</evidence>
<dbReference type="Pfam" id="PF04290">
    <property type="entry name" value="DctQ"/>
    <property type="match status" value="1"/>
</dbReference>
<keyword evidence="12" id="KW-1185">Reference proteome</keyword>
<gene>
    <name evidence="11" type="primary">dctQ2</name>
    <name evidence="11" type="ORF">Dpo_6c00610</name>
</gene>
<evidence type="ECO:0000256" key="6">
    <source>
        <dbReference type="ARBA" id="ARBA00022989"/>
    </source>
</evidence>
<feature type="domain" description="Tripartite ATP-independent periplasmic transporters DctQ component" evidence="10">
    <location>
        <begin position="30"/>
        <end position="157"/>
    </location>
</feature>
<dbReference type="PANTHER" id="PTHR35011:SF2">
    <property type="entry name" value="2,3-DIKETO-L-GULONATE TRAP TRANSPORTER SMALL PERMEASE PROTEIN YIAM"/>
    <property type="match status" value="1"/>
</dbReference>
<evidence type="ECO:0000256" key="4">
    <source>
        <dbReference type="ARBA" id="ARBA00022519"/>
    </source>
</evidence>
<keyword evidence="6 9" id="KW-1133">Transmembrane helix</keyword>
<keyword evidence="4" id="KW-0997">Cell inner membrane</keyword>
<dbReference type="Proteomes" id="UP000014216">
    <property type="component" value="Unassembled WGS sequence"/>
</dbReference>
<dbReference type="GO" id="GO:0022857">
    <property type="term" value="F:transmembrane transporter activity"/>
    <property type="evidence" value="ECO:0007669"/>
    <property type="project" value="TreeGrafter"/>
</dbReference>
<comment type="caution">
    <text evidence="11">The sequence shown here is derived from an EMBL/GenBank/DDBJ whole genome shotgun (WGS) entry which is preliminary data.</text>
</comment>
<keyword evidence="7 9" id="KW-0472">Membrane</keyword>
<feature type="transmembrane region" description="Helical" evidence="9">
    <location>
        <begin position="55"/>
        <end position="74"/>
    </location>
</feature>
<evidence type="ECO:0000256" key="1">
    <source>
        <dbReference type="ARBA" id="ARBA00004429"/>
    </source>
</evidence>
<evidence type="ECO:0000256" key="3">
    <source>
        <dbReference type="ARBA" id="ARBA00022475"/>
    </source>
</evidence>
<evidence type="ECO:0000256" key="7">
    <source>
        <dbReference type="ARBA" id="ARBA00023136"/>
    </source>
</evidence>
<evidence type="ECO:0000259" key="10">
    <source>
        <dbReference type="Pfam" id="PF04290"/>
    </source>
</evidence>
<dbReference type="InterPro" id="IPR007387">
    <property type="entry name" value="TRAP_DctQ"/>
</dbReference>
<evidence type="ECO:0000256" key="2">
    <source>
        <dbReference type="ARBA" id="ARBA00022448"/>
    </source>
</evidence>
<dbReference type="PATRIC" id="fig|1286635.3.peg.2925"/>
<feature type="transmembrane region" description="Helical" evidence="9">
    <location>
        <begin position="20"/>
        <end position="43"/>
    </location>
</feature>
<dbReference type="InterPro" id="IPR055348">
    <property type="entry name" value="DctQ"/>
</dbReference>
<dbReference type="GO" id="GO:0005886">
    <property type="term" value="C:plasma membrane"/>
    <property type="evidence" value="ECO:0007669"/>
    <property type="project" value="UniProtKB-SubCell"/>
</dbReference>
<reference evidence="11 12" key="1">
    <citation type="journal article" date="2013" name="Genome Announc.">
        <title>Draft Genome Sequence of Desulfotignum phosphitoxidans DSM 13687 Strain FiPS-3.</title>
        <authorList>
            <person name="Poehlein A."/>
            <person name="Daniel R."/>
            <person name="Simeonova D.D."/>
        </authorList>
    </citation>
    <scope>NUCLEOTIDE SEQUENCE [LARGE SCALE GENOMIC DNA]</scope>
    <source>
        <strain evidence="11 12">DSM 13687</strain>
    </source>
</reference>
<proteinExistence type="inferred from homology"/>
<evidence type="ECO:0000313" key="12">
    <source>
        <dbReference type="Proteomes" id="UP000014216"/>
    </source>
</evidence>
<evidence type="ECO:0000313" key="11">
    <source>
        <dbReference type="EMBL" id="EMS78862.1"/>
    </source>
</evidence>
<comment type="similarity">
    <text evidence="8">Belongs to the TRAP transporter small permease family.</text>
</comment>
<protein>
    <submittedName>
        <fullName evidence="11">TRAP-type C4-dicarboxylate transporter permease, small subunit DctQ</fullName>
    </submittedName>
</protein>
<name>S0G3P6_9BACT</name>
<sequence>MTLSRVLKTSITILDNIEGYLCKFFLSFFVILLFFQVIMRTVFQNSLAWSEEASRFAFVWFAFLGASYAARLGAHNRVTFQFKLFPKIVGDVSQLIADGIWLVFNAIMTVKSIEVIRDMMEYPFYSPALDIPMQYIYMLFPFTFTLMSIRIIQVNILKHILKRDIVDVDDISTDLEDIKRDMKIDSNDEGRMA</sequence>
<organism evidence="11 12">
    <name type="scientific">Desulfotignum phosphitoxidans DSM 13687</name>
    <dbReference type="NCBI Taxonomy" id="1286635"/>
    <lineage>
        <taxon>Bacteria</taxon>
        <taxon>Pseudomonadati</taxon>
        <taxon>Thermodesulfobacteriota</taxon>
        <taxon>Desulfobacteria</taxon>
        <taxon>Desulfobacterales</taxon>
        <taxon>Desulfobacteraceae</taxon>
        <taxon>Desulfotignum</taxon>
    </lineage>
</organism>
<comment type="subcellular location">
    <subcellularLocation>
        <location evidence="1">Cell inner membrane</location>
        <topology evidence="1">Multi-pass membrane protein</topology>
    </subcellularLocation>
</comment>
<feature type="transmembrane region" description="Helical" evidence="9">
    <location>
        <begin position="95"/>
        <end position="113"/>
    </location>
</feature>
<dbReference type="RefSeq" id="WP_006966662.1">
    <property type="nucleotide sequence ID" value="NZ_APJX01000006.1"/>
</dbReference>
<feature type="transmembrane region" description="Helical" evidence="9">
    <location>
        <begin position="133"/>
        <end position="152"/>
    </location>
</feature>
<keyword evidence="5 9" id="KW-0812">Transmembrane</keyword>